<dbReference type="Gene3D" id="1.10.238.10">
    <property type="entry name" value="EF-hand"/>
    <property type="match status" value="1"/>
</dbReference>
<sequence length="201" mass="22954">MRNTICVSARNVCFLVFSSFIVVFAHQNERFPPGVNPSRYEGQAQPPPPPSGHVQPPPPSSGHGHPPPPRDHHRQSGHVNRPLEGRQNIGQEREHIKEHMEVPLDTSGMSEQELQFHYFKMHDTDNNNRLDGCELAKSLLHWHDPRNHDPNSDTPLPEARIFTDEELVQLVDPILNSDDRNRDGFIDYAEFVRSQTQGQKT</sequence>
<organism evidence="7">
    <name type="scientific">Cyprideis torosa</name>
    <dbReference type="NCBI Taxonomy" id="163714"/>
    <lineage>
        <taxon>Eukaryota</taxon>
        <taxon>Metazoa</taxon>
        <taxon>Ecdysozoa</taxon>
        <taxon>Arthropoda</taxon>
        <taxon>Crustacea</taxon>
        <taxon>Oligostraca</taxon>
        <taxon>Ostracoda</taxon>
        <taxon>Podocopa</taxon>
        <taxon>Podocopida</taxon>
        <taxon>Cytherocopina</taxon>
        <taxon>Cytheroidea</taxon>
        <taxon>Cytherideidae</taxon>
        <taxon>Cyprideis</taxon>
    </lineage>
</organism>
<proteinExistence type="predicted"/>
<dbReference type="InterPro" id="IPR011992">
    <property type="entry name" value="EF-hand-dom_pair"/>
</dbReference>
<feature type="chain" id="PRO_5043523511" description="EF-hand domain-containing protein" evidence="5">
    <location>
        <begin position="26"/>
        <end position="201"/>
    </location>
</feature>
<evidence type="ECO:0000256" key="2">
    <source>
        <dbReference type="ARBA" id="ARBA00022737"/>
    </source>
</evidence>
<feature type="domain" description="EF-hand" evidence="6">
    <location>
        <begin position="112"/>
        <end position="193"/>
    </location>
</feature>
<evidence type="ECO:0000259" key="6">
    <source>
        <dbReference type="Pfam" id="PF13499"/>
    </source>
</evidence>
<feature type="compositionally biased region" description="Pro residues" evidence="4">
    <location>
        <begin position="45"/>
        <end position="60"/>
    </location>
</feature>
<name>A0A7R8WF87_9CRUS</name>
<dbReference type="PANTHER" id="PTHR23104">
    <property type="entry name" value="MULTIPLE COAGULATION FACTOR DEFICIENCY PROTEIN 2 NEURAL STEM CELL DERIVED NEURONAL SURVIVAL PROTEIN"/>
    <property type="match status" value="1"/>
</dbReference>
<dbReference type="InterPro" id="IPR018247">
    <property type="entry name" value="EF_Hand_1_Ca_BS"/>
</dbReference>
<evidence type="ECO:0000256" key="5">
    <source>
        <dbReference type="SAM" id="SignalP"/>
    </source>
</evidence>
<dbReference type="GO" id="GO:0005509">
    <property type="term" value="F:calcium ion binding"/>
    <property type="evidence" value="ECO:0007669"/>
    <property type="project" value="InterPro"/>
</dbReference>
<evidence type="ECO:0000256" key="4">
    <source>
        <dbReference type="SAM" id="MobiDB-lite"/>
    </source>
</evidence>
<evidence type="ECO:0000256" key="1">
    <source>
        <dbReference type="ARBA" id="ARBA00022729"/>
    </source>
</evidence>
<dbReference type="PROSITE" id="PS00018">
    <property type="entry name" value="EF_HAND_1"/>
    <property type="match status" value="2"/>
</dbReference>
<dbReference type="InterPro" id="IPR002048">
    <property type="entry name" value="EF_hand_dom"/>
</dbReference>
<reference evidence="7" key="1">
    <citation type="submission" date="2020-11" db="EMBL/GenBank/DDBJ databases">
        <authorList>
            <person name="Tran Van P."/>
        </authorList>
    </citation>
    <scope>NUCLEOTIDE SEQUENCE</scope>
</reference>
<feature type="region of interest" description="Disordered" evidence="4">
    <location>
        <begin position="34"/>
        <end position="83"/>
    </location>
</feature>
<dbReference type="AlphaFoldDB" id="A0A7R8WF87"/>
<dbReference type="SUPFAM" id="SSF47473">
    <property type="entry name" value="EF-hand"/>
    <property type="match status" value="1"/>
</dbReference>
<dbReference type="OrthoDB" id="289247at2759"/>
<accession>A0A7R8WF87</accession>
<feature type="signal peptide" evidence="5">
    <location>
        <begin position="1"/>
        <end position="25"/>
    </location>
</feature>
<protein>
    <recommendedName>
        <fullName evidence="6">EF-hand domain-containing protein</fullName>
    </recommendedName>
</protein>
<evidence type="ECO:0000313" key="7">
    <source>
        <dbReference type="EMBL" id="CAD7230581.1"/>
    </source>
</evidence>
<keyword evidence="3" id="KW-0106">Calcium</keyword>
<evidence type="ECO:0000256" key="3">
    <source>
        <dbReference type="ARBA" id="ARBA00022837"/>
    </source>
</evidence>
<dbReference type="Pfam" id="PF13499">
    <property type="entry name" value="EF-hand_7"/>
    <property type="match status" value="1"/>
</dbReference>
<gene>
    <name evidence="7" type="ORF">CTOB1V02_LOCUS8439</name>
</gene>
<keyword evidence="2" id="KW-0677">Repeat</keyword>
<dbReference type="EMBL" id="OB662802">
    <property type="protein sequence ID" value="CAD7230581.1"/>
    <property type="molecule type" value="Genomic_DNA"/>
</dbReference>
<keyword evidence="1 5" id="KW-0732">Signal</keyword>
<dbReference type="PANTHER" id="PTHR23104:SF17">
    <property type="entry name" value="EF-HAND DOMAIN-CONTAINING PROTEIN"/>
    <property type="match status" value="1"/>
</dbReference>
<dbReference type="InterPro" id="IPR052110">
    <property type="entry name" value="MCFD2-like"/>
</dbReference>